<gene>
    <name evidence="2" type="ORF">BXZ70DRAFT_959054</name>
</gene>
<keyword evidence="1" id="KW-0812">Transmembrane</keyword>
<protein>
    <recommendedName>
        <fullName evidence="4">Transmembrane protein</fullName>
    </recommendedName>
</protein>
<feature type="transmembrane region" description="Helical" evidence="1">
    <location>
        <begin position="168"/>
        <end position="187"/>
    </location>
</feature>
<feature type="transmembrane region" description="Helical" evidence="1">
    <location>
        <begin position="226"/>
        <end position="247"/>
    </location>
</feature>
<feature type="transmembrane region" description="Helical" evidence="1">
    <location>
        <begin position="97"/>
        <end position="115"/>
    </location>
</feature>
<name>A0A8K0XKJ1_9AGAR</name>
<dbReference type="OrthoDB" id="3038990at2759"/>
<dbReference type="Proteomes" id="UP000813824">
    <property type="component" value="Unassembled WGS sequence"/>
</dbReference>
<keyword evidence="3" id="KW-1185">Reference proteome</keyword>
<proteinExistence type="predicted"/>
<sequence>MDALPPLPNPLTPLAWLPSDIASQLEASRYLYSATIGAWIWDTLMSLSEDFAMFRDHSIGISDVVYVLSRLASLGFITASLIFQVASVGDCHKLAKAIGWLGVFGLSFNSLLFFFRVRAVFNRDKVIVGVFAVLWLGTSGAALTAPFAVDGIHIGTTKHCVNSNVKSFASAGIIATAANDTLIFLAISTQLVMYSLADTWTSRIKAFMRGQGLGQISKSLLQTGQLYYLATVGMNIVAAVVILTASVPPVVRAMFSIPNIALQNVMACRVYRQLKIGIIREQPTAAALTSNLSGAMQFSRSVGSAKQREQQSQIESHITLRNMAGNSKLRPNALEVDVNRDVEVSVDEIPSNRSWKGGELA</sequence>
<keyword evidence="1" id="KW-1133">Transmembrane helix</keyword>
<evidence type="ECO:0000256" key="1">
    <source>
        <dbReference type="SAM" id="Phobius"/>
    </source>
</evidence>
<feature type="transmembrane region" description="Helical" evidence="1">
    <location>
        <begin position="64"/>
        <end position="85"/>
    </location>
</feature>
<organism evidence="2 3">
    <name type="scientific">Cristinia sonorae</name>
    <dbReference type="NCBI Taxonomy" id="1940300"/>
    <lineage>
        <taxon>Eukaryota</taxon>
        <taxon>Fungi</taxon>
        <taxon>Dikarya</taxon>
        <taxon>Basidiomycota</taxon>
        <taxon>Agaricomycotina</taxon>
        <taxon>Agaricomycetes</taxon>
        <taxon>Agaricomycetidae</taxon>
        <taxon>Agaricales</taxon>
        <taxon>Pleurotineae</taxon>
        <taxon>Stephanosporaceae</taxon>
        <taxon>Cristinia</taxon>
    </lineage>
</organism>
<accession>A0A8K0XKJ1</accession>
<reference evidence="2" key="1">
    <citation type="journal article" date="2021" name="New Phytol.">
        <title>Evolutionary innovations through gain and loss of genes in the ectomycorrhizal Boletales.</title>
        <authorList>
            <person name="Wu G."/>
            <person name="Miyauchi S."/>
            <person name="Morin E."/>
            <person name="Kuo A."/>
            <person name="Drula E."/>
            <person name="Varga T."/>
            <person name="Kohler A."/>
            <person name="Feng B."/>
            <person name="Cao Y."/>
            <person name="Lipzen A."/>
            <person name="Daum C."/>
            <person name="Hundley H."/>
            <person name="Pangilinan J."/>
            <person name="Johnson J."/>
            <person name="Barry K."/>
            <person name="LaButti K."/>
            <person name="Ng V."/>
            <person name="Ahrendt S."/>
            <person name="Min B."/>
            <person name="Choi I.G."/>
            <person name="Park H."/>
            <person name="Plett J.M."/>
            <person name="Magnuson J."/>
            <person name="Spatafora J.W."/>
            <person name="Nagy L.G."/>
            <person name="Henrissat B."/>
            <person name="Grigoriev I.V."/>
            <person name="Yang Z.L."/>
            <person name="Xu J."/>
            <person name="Martin F.M."/>
        </authorList>
    </citation>
    <scope>NUCLEOTIDE SEQUENCE</scope>
    <source>
        <strain evidence="2">KKN 215</strain>
    </source>
</reference>
<feature type="transmembrane region" description="Helical" evidence="1">
    <location>
        <begin position="127"/>
        <end position="148"/>
    </location>
</feature>
<evidence type="ECO:0000313" key="3">
    <source>
        <dbReference type="Proteomes" id="UP000813824"/>
    </source>
</evidence>
<comment type="caution">
    <text evidence="2">The sequence shown here is derived from an EMBL/GenBank/DDBJ whole genome shotgun (WGS) entry which is preliminary data.</text>
</comment>
<dbReference type="AlphaFoldDB" id="A0A8K0XKJ1"/>
<dbReference type="EMBL" id="JAEVFJ010000050">
    <property type="protein sequence ID" value="KAH8082421.1"/>
    <property type="molecule type" value="Genomic_DNA"/>
</dbReference>
<evidence type="ECO:0008006" key="4">
    <source>
        <dbReference type="Google" id="ProtNLM"/>
    </source>
</evidence>
<keyword evidence="1" id="KW-0472">Membrane</keyword>
<evidence type="ECO:0000313" key="2">
    <source>
        <dbReference type="EMBL" id="KAH8082421.1"/>
    </source>
</evidence>